<reference evidence="3" key="1">
    <citation type="submission" date="2022-08" db="EMBL/GenBank/DDBJ databases">
        <title>Genome sequencing of akame (Lates japonicus).</title>
        <authorList>
            <person name="Hashiguchi Y."/>
            <person name="Takahashi H."/>
        </authorList>
    </citation>
    <scope>NUCLEOTIDE SEQUENCE</scope>
    <source>
        <strain evidence="3">Kochi</strain>
    </source>
</reference>
<proteinExistence type="predicted"/>
<sequence length="109" mass="12233">MRDYQMVPTSTLLAQTKHENYEIVASVNVNIQVKDLNDNKPVFESDLKEAVVETLPAALMIQVKATDHDSGDHPHVAIGLDSQTTRRRSLSCLLLIVNWMGNHLKEARP</sequence>
<evidence type="ECO:0000256" key="2">
    <source>
        <dbReference type="ARBA" id="ARBA00023136"/>
    </source>
</evidence>
<evidence type="ECO:0000313" key="4">
    <source>
        <dbReference type="Proteomes" id="UP001279410"/>
    </source>
</evidence>
<dbReference type="InterPro" id="IPR020894">
    <property type="entry name" value="Cadherin_CS"/>
</dbReference>
<comment type="caution">
    <text evidence="3">The sequence shown here is derived from an EMBL/GenBank/DDBJ whole genome shotgun (WGS) entry which is preliminary data.</text>
</comment>
<dbReference type="InterPro" id="IPR015919">
    <property type="entry name" value="Cadherin-like_sf"/>
</dbReference>
<dbReference type="GO" id="GO:0005886">
    <property type="term" value="C:plasma membrane"/>
    <property type="evidence" value="ECO:0007669"/>
    <property type="project" value="InterPro"/>
</dbReference>
<dbReference type="GO" id="GO:0005509">
    <property type="term" value="F:calcium ion binding"/>
    <property type="evidence" value="ECO:0007669"/>
    <property type="project" value="InterPro"/>
</dbReference>
<name>A0AAD3QZZ9_LATJO</name>
<dbReference type="AlphaFoldDB" id="A0AAD3QZZ9"/>
<dbReference type="GO" id="GO:0009653">
    <property type="term" value="P:anatomical structure morphogenesis"/>
    <property type="evidence" value="ECO:0007669"/>
    <property type="project" value="UniProtKB-ARBA"/>
</dbReference>
<dbReference type="EMBL" id="BRZM01000013">
    <property type="protein sequence ID" value="GLD52199.1"/>
    <property type="molecule type" value="Genomic_DNA"/>
</dbReference>
<dbReference type="SUPFAM" id="SSF49313">
    <property type="entry name" value="Cadherin-like"/>
    <property type="match status" value="1"/>
</dbReference>
<keyword evidence="2" id="KW-0472">Membrane</keyword>
<accession>A0AAD3QZZ9</accession>
<protein>
    <submittedName>
        <fullName evidence="3">Protocadherin Fat 1-like protein</fullName>
    </submittedName>
</protein>
<dbReference type="Proteomes" id="UP001279410">
    <property type="component" value="Unassembled WGS sequence"/>
</dbReference>
<organism evidence="3 4">
    <name type="scientific">Lates japonicus</name>
    <name type="common">Japanese lates</name>
    <dbReference type="NCBI Taxonomy" id="270547"/>
    <lineage>
        <taxon>Eukaryota</taxon>
        <taxon>Metazoa</taxon>
        <taxon>Chordata</taxon>
        <taxon>Craniata</taxon>
        <taxon>Vertebrata</taxon>
        <taxon>Euteleostomi</taxon>
        <taxon>Actinopterygii</taxon>
        <taxon>Neopterygii</taxon>
        <taxon>Teleostei</taxon>
        <taxon>Neoteleostei</taxon>
        <taxon>Acanthomorphata</taxon>
        <taxon>Carangaria</taxon>
        <taxon>Carangaria incertae sedis</taxon>
        <taxon>Centropomidae</taxon>
        <taxon>Lates</taxon>
    </lineage>
</organism>
<dbReference type="PROSITE" id="PS00232">
    <property type="entry name" value="CADHERIN_1"/>
    <property type="match status" value="1"/>
</dbReference>
<keyword evidence="4" id="KW-1185">Reference proteome</keyword>
<gene>
    <name evidence="3" type="ORF">AKAME5_000513300</name>
</gene>
<dbReference type="Gene3D" id="2.60.40.60">
    <property type="entry name" value="Cadherins"/>
    <property type="match status" value="1"/>
</dbReference>
<dbReference type="GO" id="GO:0007155">
    <property type="term" value="P:cell adhesion"/>
    <property type="evidence" value="ECO:0007669"/>
    <property type="project" value="InterPro"/>
</dbReference>
<evidence type="ECO:0000313" key="3">
    <source>
        <dbReference type="EMBL" id="GLD52199.1"/>
    </source>
</evidence>
<evidence type="ECO:0000256" key="1">
    <source>
        <dbReference type="ARBA" id="ARBA00004370"/>
    </source>
</evidence>
<comment type="subcellular location">
    <subcellularLocation>
        <location evidence="1">Membrane</location>
    </subcellularLocation>
</comment>